<gene>
    <name evidence="1" type="ORF">B0I36DRAFT_144290</name>
</gene>
<dbReference type="GeneID" id="70177969"/>
<dbReference type="Proteomes" id="UP000756346">
    <property type="component" value="Unassembled WGS sequence"/>
</dbReference>
<evidence type="ECO:0000313" key="1">
    <source>
        <dbReference type="EMBL" id="KAH7027850.1"/>
    </source>
</evidence>
<organism evidence="1 2">
    <name type="scientific">Microdochium trichocladiopsis</name>
    <dbReference type="NCBI Taxonomy" id="1682393"/>
    <lineage>
        <taxon>Eukaryota</taxon>
        <taxon>Fungi</taxon>
        <taxon>Dikarya</taxon>
        <taxon>Ascomycota</taxon>
        <taxon>Pezizomycotina</taxon>
        <taxon>Sordariomycetes</taxon>
        <taxon>Xylariomycetidae</taxon>
        <taxon>Xylariales</taxon>
        <taxon>Microdochiaceae</taxon>
        <taxon>Microdochium</taxon>
    </lineage>
</organism>
<keyword evidence="2" id="KW-1185">Reference proteome</keyword>
<dbReference type="AlphaFoldDB" id="A0A9P9BS12"/>
<evidence type="ECO:0000313" key="2">
    <source>
        <dbReference type="Proteomes" id="UP000756346"/>
    </source>
</evidence>
<dbReference type="RefSeq" id="XP_046010649.1">
    <property type="nucleotide sequence ID" value="XM_046148423.1"/>
</dbReference>
<proteinExistence type="predicted"/>
<name>A0A9P9BS12_9PEZI</name>
<protein>
    <submittedName>
        <fullName evidence="1">Uncharacterized protein</fullName>
    </submittedName>
</protein>
<accession>A0A9P9BS12</accession>
<dbReference type="EMBL" id="JAGTJQ010000007">
    <property type="protein sequence ID" value="KAH7027850.1"/>
    <property type="molecule type" value="Genomic_DNA"/>
</dbReference>
<sequence length="99" mass="10113">MVAALGVHIGVIARSCAQGESPTGKSFVFGGGTCIHAGSRVLSALLLHGGDGTMFGGDCACLAHHLQSSWSVMGFARVKDKQDQSAVDRSVCSTCSVLC</sequence>
<comment type="caution">
    <text evidence="1">The sequence shown here is derived from an EMBL/GenBank/DDBJ whole genome shotgun (WGS) entry which is preliminary data.</text>
</comment>
<reference evidence="1" key="1">
    <citation type="journal article" date="2021" name="Nat. Commun.">
        <title>Genetic determinants of endophytism in the Arabidopsis root mycobiome.</title>
        <authorList>
            <person name="Mesny F."/>
            <person name="Miyauchi S."/>
            <person name="Thiergart T."/>
            <person name="Pickel B."/>
            <person name="Atanasova L."/>
            <person name="Karlsson M."/>
            <person name="Huettel B."/>
            <person name="Barry K.W."/>
            <person name="Haridas S."/>
            <person name="Chen C."/>
            <person name="Bauer D."/>
            <person name="Andreopoulos W."/>
            <person name="Pangilinan J."/>
            <person name="LaButti K."/>
            <person name="Riley R."/>
            <person name="Lipzen A."/>
            <person name="Clum A."/>
            <person name="Drula E."/>
            <person name="Henrissat B."/>
            <person name="Kohler A."/>
            <person name="Grigoriev I.V."/>
            <person name="Martin F.M."/>
            <person name="Hacquard S."/>
        </authorList>
    </citation>
    <scope>NUCLEOTIDE SEQUENCE</scope>
    <source>
        <strain evidence="1">MPI-CAGE-CH-0230</strain>
    </source>
</reference>